<evidence type="ECO:0000313" key="2">
    <source>
        <dbReference type="Proteomes" id="UP000242450"/>
    </source>
</evidence>
<dbReference type="EMBL" id="MKHE01000014">
    <property type="protein sequence ID" value="OWK08201.1"/>
    <property type="molecule type" value="Genomic_DNA"/>
</dbReference>
<gene>
    <name evidence="1" type="ORF">Celaphus_00011251</name>
</gene>
<dbReference type="AlphaFoldDB" id="A0A212CQC0"/>
<reference evidence="1 2" key="1">
    <citation type="journal article" date="2018" name="Mol. Genet. Genomics">
        <title>The red deer Cervus elaphus genome CerEla1.0: sequencing, annotating, genes, and chromosomes.</title>
        <authorList>
            <person name="Bana N.A."/>
            <person name="Nyiri A."/>
            <person name="Nagy J."/>
            <person name="Frank K."/>
            <person name="Nagy T."/>
            <person name="Steger V."/>
            <person name="Schiller M."/>
            <person name="Lakatos P."/>
            <person name="Sugar L."/>
            <person name="Horn P."/>
            <person name="Barta E."/>
            <person name="Orosz L."/>
        </authorList>
    </citation>
    <scope>NUCLEOTIDE SEQUENCE [LARGE SCALE GENOMIC DNA]</scope>
    <source>
        <strain evidence="1">Hungarian</strain>
    </source>
</reference>
<sequence>MDGNRTIKPADFGLARVFGTPITVLCMRALGTSNNEVWPEVESSQTMKIHLENVKTRKFSFPCQKLGCKWLGSALEN</sequence>
<keyword evidence="2" id="KW-1185">Reference proteome</keyword>
<dbReference type="Proteomes" id="UP000242450">
    <property type="component" value="Chromosome 14"/>
</dbReference>
<comment type="caution">
    <text evidence="1">The sequence shown here is derived from an EMBL/GenBank/DDBJ whole genome shotgun (WGS) entry which is preliminary data.</text>
</comment>
<feature type="non-terminal residue" evidence="1">
    <location>
        <position position="77"/>
    </location>
</feature>
<proteinExistence type="predicted"/>
<name>A0A212CQC0_CEREH</name>
<organism evidence="1 2">
    <name type="scientific">Cervus elaphus hippelaphus</name>
    <name type="common">European red deer</name>
    <dbReference type="NCBI Taxonomy" id="46360"/>
    <lineage>
        <taxon>Eukaryota</taxon>
        <taxon>Metazoa</taxon>
        <taxon>Chordata</taxon>
        <taxon>Craniata</taxon>
        <taxon>Vertebrata</taxon>
        <taxon>Euteleostomi</taxon>
        <taxon>Mammalia</taxon>
        <taxon>Eutheria</taxon>
        <taxon>Laurasiatheria</taxon>
        <taxon>Artiodactyla</taxon>
        <taxon>Ruminantia</taxon>
        <taxon>Pecora</taxon>
        <taxon>Cervidae</taxon>
        <taxon>Cervinae</taxon>
        <taxon>Cervus</taxon>
    </lineage>
</organism>
<protein>
    <recommendedName>
        <fullName evidence="3">Protein kinase domain-containing protein</fullName>
    </recommendedName>
</protein>
<accession>A0A212CQC0</accession>
<evidence type="ECO:0000313" key="1">
    <source>
        <dbReference type="EMBL" id="OWK08201.1"/>
    </source>
</evidence>
<evidence type="ECO:0008006" key="3">
    <source>
        <dbReference type="Google" id="ProtNLM"/>
    </source>
</evidence>